<dbReference type="PROSITE" id="PS01287">
    <property type="entry name" value="RTC"/>
    <property type="match status" value="1"/>
</dbReference>
<evidence type="ECO:0000313" key="2">
    <source>
        <dbReference type="EMBL" id="GAG32979.1"/>
    </source>
</evidence>
<dbReference type="Pfam" id="PF01137">
    <property type="entry name" value="RTC"/>
    <property type="match status" value="1"/>
</dbReference>
<dbReference type="PANTHER" id="PTHR11096">
    <property type="entry name" value="RNA 3' TERMINAL PHOSPHATE CYCLASE"/>
    <property type="match status" value="1"/>
</dbReference>
<proteinExistence type="predicted"/>
<dbReference type="InterPro" id="IPR023797">
    <property type="entry name" value="RNA3'_phos_cyclase_dom"/>
</dbReference>
<dbReference type="EMBL" id="BARS01049439">
    <property type="protein sequence ID" value="GAG32979.1"/>
    <property type="molecule type" value="Genomic_DNA"/>
</dbReference>
<dbReference type="InterPro" id="IPR020719">
    <property type="entry name" value="RNA3'_term_phos_cycl-like_CS"/>
</dbReference>
<dbReference type="AlphaFoldDB" id="X0WPU8"/>
<dbReference type="InterPro" id="IPR037136">
    <property type="entry name" value="RNA3'_phos_cyclase_dom_sf"/>
</dbReference>
<evidence type="ECO:0000259" key="1">
    <source>
        <dbReference type="Pfam" id="PF01137"/>
    </source>
</evidence>
<dbReference type="InterPro" id="IPR017770">
    <property type="entry name" value="RNA3'_term_phos_cyc_type_1"/>
</dbReference>
<dbReference type="Gene3D" id="3.65.10.20">
    <property type="entry name" value="RNA 3'-terminal phosphate cyclase domain"/>
    <property type="match status" value="1"/>
</dbReference>
<dbReference type="GO" id="GO:0006396">
    <property type="term" value="P:RNA processing"/>
    <property type="evidence" value="ECO:0007669"/>
    <property type="project" value="InterPro"/>
</dbReference>
<sequence length="189" mass="19762">MTDKPVEIDGTFGEGGGQVLRTSLSLSLVTGRPLQITNIRGGRSRPGLRKQHLVCVQAARQICGAETSGDALGSKELTFVPGPVRAGRYRFEIASAGSTTLVAQTLLPALSLAGGPSQVTITGGTHNSWAPPFDFVAEVFLPAVARMGFRSEAALHRHGFYPAGGGEIAVSVEPWNKADAVPLDLCQPA</sequence>
<dbReference type="GO" id="GO:0003963">
    <property type="term" value="F:RNA-3'-phosphate cyclase activity"/>
    <property type="evidence" value="ECO:0007669"/>
    <property type="project" value="InterPro"/>
</dbReference>
<dbReference type="SUPFAM" id="SSF55205">
    <property type="entry name" value="EPT/RTPC-like"/>
    <property type="match status" value="1"/>
</dbReference>
<reference evidence="2" key="1">
    <citation type="journal article" date="2014" name="Front. Microbiol.">
        <title>High frequency of phylogenetically diverse reductive dehalogenase-homologous genes in deep subseafloor sedimentary metagenomes.</title>
        <authorList>
            <person name="Kawai M."/>
            <person name="Futagami T."/>
            <person name="Toyoda A."/>
            <person name="Takaki Y."/>
            <person name="Nishi S."/>
            <person name="Hori S."/>
            <person name="Arai W."/>
            <person name="Tsubouchi T."/>
            <person name="Morono Y."/>
            <person name="Uchiyama I."/>
            <person name="Ito T."/>
            <person name="Fujiyama A."/>
            <person name="Inagaki F."/>
            <person name="Takami H."/>
        </authorList>
    </citation>
    <scope>NUCLEOTIDE SEQUENCE</scope>
    <source>
        <strain evidence="2">Expedition CK06-06</strain>
    </source>
</reference>
<organism evidence="2">
    <name type="scientific">marine sediment metagenome</name>
    <dbReference type="NCBI Taxonomy" id="412755"/>
    <lineage>
        <taxon>unclassified sequences</taxon>
        <taxon>metagenomes</taxon>
        <taxon>ecological metagenomes</taxon>
    </lineage>
</organism>
<dbReference type="PANTHER" id="PTHR11096:SF0">
    <property type="entry name" value="RNA 3'-TERMINAL PHOSPHATE CYCLASE"/>
    <property type="match status" value="1"/>
</dbReference>
<dbReference type="InterPro" id="IPR000228">
    <property type="entry name" value="RNA3'_term_phos_cyc"/>
</dbReference>
<feature type="non-terminal residue" evidence="2">
    <location>
        <position position="189"/>
    </location>
</feature>
<dbReference type="InterPro" id="IPR013792">
    <property type="entry name" value="RNA3'P_cycl/enolpyr_Trfase_a/b"/>
</dbReference>
<dbReference type="NCBIfam" id="TIGR03399">
    <property type="entry name" value="RNA_3prim_cycl"/>
    <property type="match status" value="1"/>
</dbReference>
<comment type="caution">
    <text evidence="2">The sequence shown here is derived from an EMBL/GenBank/DDBJ whole genome shotgun (WGS) entry which is preliminary data.</text>
</comment>
<name>X0WPU8_9ZZZZ</name>
<gene>
    <name evidence="2" type="ORF">S01H1_73949</name>
</gene>
<accession>X0WPU8</accession>
<feature type="domain" description="RNA 3'-terminal phosphate cyclase" evidence="1">
    <location>
        <begin position="13"/>
        <end position="176"/>
    </location>
</feature>
<protein>
    <recommendedName>
        <fullName evidence="1">RNA 3'-terminal phosphate cyclase domain-containing protein</fullName>
    </recommendedName>
</protein>